<keyword evidence="9" id="KW-0472">Membrane</keyword>
<gene>
    <name evidence="11" type="ORF">GMRT_12410</name>
</gene>
<dbReference type="Proteomes" id="UP000315496">
    <property type="component" value="Chromosome 4"/>
</dbReference>
<feature type="chain" id="PRO_5021346393" evidence="10">
    <location>
        <begin position="23"/>
        <end position="436"/>
    </location>
</feature>
<keyword evidence="12" id="KW-1185">Reference proteome</keyword>
<evidence type="ECO:0000256" key="6">
    <source>
        <dbReference type="ARBA" id="ARBA00022729"/>
    </source>
</evidence>
<comment type="pathway">
    <text evidence="3">Protein modification; protein glycosylation.</text>
</comment>
<evidence type="ECO:0000256" key="9">
    <source>
        <dbReference type="ARBA" id="ARBA00023136"/>
    </source>
</evidence>
<dbReference type="VEuPathDB" id="GiardiaDB:GMRT_12410"/>
<evidence type="ECO:0000313" key="12">
    <source>
        <dbReference type="Proteomes" id="UP000315496"/>
    </source>
</evidence>
<organism evidence="11 12">
    <name type="scientific">Giardia muris</name>
    <dbReference type="NCBI Taxonomy" id="5742"/>
    <lineage>
        <taxon>Eukaryota</taxon>
        <taxon>Metamonada</taxon>
        <taxon>Diplomonadida</taxon>
        <taxon>Hexamitidae</taxon>
        <taxon>Giardiinae</taxon>
        <taxon>Giardia</taxon>
    </lineage>
</organism>
<evidence type="ECO:0000256" key="7">
    <source>
        <dbReference type="ARBA" id="ARBA00022824"/>
    </source>
</evidence>
<evidence type="ECO:0000256" key="1">
    <source>
        <dbReference type="ARBA" id="ARBA00002791"/>
    </source>
</evidence>
<dbReference type="InterPro" id="IPR007676">
    <property type="entry name" value="Ribophorin_I"/>
</dbReference>
<comment type="similarity">
    <text evidence="4">Belongs to the OST1 family.</text>
</comment>
<comment type="subcellular location">
    <subcellularLocation>
        <location evidence="2">Endoplasmic reticulum membrane</location>
        <topology evidence="2">Single-pass type I membrane protein</topology>
    </subcellularLocation>
</comment>
<keyword evidence="7" id="KW-0256">Endoplasmic reticulum</keyword>
<evidence type="ECO:0000256" key="8">
    <source>
        <dbReference type="ARBA" id="ARBA00022989"/>
    </source>
</evidence>
<evidence type="ECO:0000256" key="3">
    <source>
        <dbReference type="ARBA" id="ARBA00004922"/>
    </source>
</evidence>
<evidence type="ECO:0000313" key="11">
    <source>
        <dbReference type="EMBL" id="TNJ27233.1"/>
    </source>
</evidence>
<evidence type="ECO:0000256" key="10">
    <source>
        <dbReference type="SAM" id="SignalP"/>
    </source>
</evidence>
<dbReference type="GO" id="GO:0005789">
    <property type="term" value="C:endoplasmic reticulum membrane"/>
    <property type="evidence" value="ECO:0007669"/>
    <property type="project" value="UniProtKB-SubCell"/>
</dbReference>
<evidence type="ECO:0000256" key="2">
    <source>
        <dbReference type="ARBA" id="ARBA00004115"/>
    </source>
</evidence>
<proteinExistence type="inferred from homology"/>
<comment type="caution">
    <text evidence="11">The sequence shown here is derived from an EMBL/GenBank/DDBJ whole genome shotgun (WGS) entry which is preliminary data.</text>
</comment>
<keyword evidence="5" id="KW-0812">Transmembrane</keyword>
<sequence>MEFSALFFLLLACAGAGAPSAAERIDHVERRLVVGADGGLTEALTVALGADGPARFVWLVDAEKVGHFEATCGGERLRARLTDEAALSVDVPRGCASFDVVVVHVGLETGDGGDGAVATCLEARIPAAVAAERTTLSAADGVALGRATVGDADYAPSQALPALRDVAALQCTPLMLRYERRRPVLAVQTSRDVRLAGFALAPAADRERFGLARIRDEILVRNVAARAGAKAATAAALVVELPCAVEYATVRYGDRIGKIDGLRILAATATGTRVSLRPRHPLAPGAKTRLRLEYTCALVMRVREKGGGEGDEARAASLLPAPLVRDAFYEAHSLCLHPPAGSRDVALHLSFPASQNPVSGGSDGLGPLDSVARRSVCVASAGRVSAAQRFETPVVLTWKHDEKAGVDGLREKLARLWLRLFAGLVAISVARVAFGF</sequence>
<keyword evidence="6 10" id="KW-0732">Signal</keyword>
<evidence type="ECO:0000256" key="4">
    <source>
        <dbReference type="ARBA" id="ARBA00008905"/>
    </source>
</evidence>
<accession>A0A4Z1T013</accession>
<protein>
    <submittedName>
        <fullName evidence="11">Putative Ribophorin I</fullName>
    </submittedName>
</protein>
<dbReference type="AlphaFoldDB" id="A0A4Z1T013"/>
<dbReference type="EMBL" id="VDLU01000004">
    <property type="protein sequence ID" value="TNJ27233.1"/>
    <property type="molecule type" value="Genomic_DNA"/>
</dbReference>
<feature type="signal peptide" evidence="10">
    <location>
        <begin position="1"/>
        <end position="22"/>
    </location>
</feature>
<reference evidence="11 12" key="1">
    <citation type="submission" date="2019-05" db="EMBL/GenBank/DDBJ databases">
        <title>The compact genome of Giardia muris reveals important steps in the evolution of intestinal protozoan parasites.</title>
        <authorList>
            <person name="Xu F."/>
            <person name="Jimenez-Gonzalez A."/>
            <person name="Einarsson E."/>
            <person name="Astvaldsson A."/>
            <person name="Peirasmaki D."/>
            <person name="Eckmann L."/>
            <person name="Andersson J.O."/>
            <person name="Svard S.G."/>
            <person name="Jerlstrom-Hultqvist J."/>
        </authorList>
    </citation>
    <scope>NUCLEOTIDE SEQUENCE [LARGE SCALE GENOMIC DNA]</scope>
    <source>
        <strain evidence="11 12">Roberts-Thomson</strain>
    </source>
</reference>
<keyword evidence="8" id="KW-1133">Transmembrane helix</keyword>
<name>A0A4Z1T013_GIAMU</name>
<evidence type="ECO:0000256" key="5">
    <source>
        <dbReference type="ARBA" id="ARBA00022692"/>
    </source>
</evidence>
<dbReference type="UniPathway" id="UPA00378"/>
<comment type="function">
    <text evidence="1">Subunit of the oligosaccharyl transferase (OST) complex that catalyzes the initial transfer of a defined glycan (Glc(3)Man(9)GlcNAc(2) in eukaryotes) from the lipid carrier dolichol-pyrophosphate to an asparagine residue within an Asn-X-Ser/Thr consensus motif in nascent polypeptide chains, the first step in protein N-glycosylation. N-glycosylation occurs cotranslationally and the complex associates with the Sec61 complex at the channel-forming translocon complex that mediates protein translocation across the endoplasmic reticulum (ER). All subunits are required for a maximal enzyme activity.</text>
</comment>
<dbReference type="Pfam" id="PF04597">
    <property type="entry name" value="Ribophorin_I"/>
    <property type="match status" value="1"/>
</dbReference>